<sequence>MIDWPMNFIIIYQLKMGNFSSSDKNLSDIENERLKKVINKAIIPLDQLEIYNQIAVCFRSKRIRNTILDIIRHVFQVCKCNEYTLTTEIINVNNEPILYVYANFYRKSRCIKRVKMSFRICRDLQDIVFKFNTY</sequence>
<dbReference type="EMBL" id="KC008572">
    <property type="protein sequence ID" value="AGF84983.1"/>
    <property type="molecule type" value="Genomic_DNA"/>
</dbReference>
<name>M1PG79_9VIRU</name>
<reference evidence="1 2" key="1">
    <citation type="submission" date="2012-10" db="EMBL/GenBank/DDBJ databases">
        <title>Complete genome sequence of Moumouvirus goulette.</title>
        <authorList>
            <person name="Fournous G."/>
            <person name="Bougalmi M."/>
            <person name="Colson P."/>
        </authorList>
    </citation>
    <scope>NUCLEOTIDE SEQUENCE [LARGE SCALE GENOMIC DNA]</scope>
</reference>
<accession>M1PG79</accession>
<evidence type="ECO:0000313" key="2">
    <source>
        <dbReference type="Proteomes" id="UP000241071"/>
    </source>
</evidence>
<protein>
    <submittedName>
        <fullName evidence="1">Uncharacterized protein</fullName>
    </submittedName>
</protein>
<gene>
    <name evidence="1" type="ORF">glt_00174</name>
</gene>
<evidence type="ECO:0000313" key="1">
    <source>
        <dbReference type="EMBL" id="AGF84983.1"/>
    </source>
</evidence>
<dbReference type="Proteomes" id="UP000241071">
    <property type="component" value="Segment"/>
</dbReference>
<organism evidence="1 2">
    <name type="scientific">Moumouvirus goulette</name>
    <dbReference type="NCBI Taxonomy" id="1247379"/>
    <lineage>
        <taxon>Viruses</taxon>
        <taxon>Varidnaviria</taxon>
        <taxon>Bamfordvirae</taxon>
        <taxon>Nucleocytoviricota</taxon>
        <taxon>Megaviricetes</taxon>
        <taxon>Imitervirales</taxon>
        <taxon>Mimiviridae</taxon>
        <taxon>Megamimivirinae</taxon>
        <taxon>Moumouvirus</taxon>
        <taxon>Moumouvirus goulettemassiliense</taxon>
    </lineage>
</organism>
<proteinExistence type="predicted"/>
<keyword evidence="2" id="KW-1185">Reference proteome</keyword>